<feature type="domain" description="Enoyl reductase (ER)" evidence="3">
    <location>
        <begin position="10"/>
        <end position="322"/>
    </location>
</feature>
<dbReference type="GO" id="GO:0016651">
    <property type="term" value="F:oxidoreductase activity, acting on NAD(P)H"/>
    <property type="evidence" value="ECO:0007669"/>
    <property type="project" value="TreeGrafter"/>
</dbReference>
<comment type="caution">
    <text evidence="6">The sequence shown here is derived from an EMBL/GenBank/DDBJ whole genome shotgun (WGS) entry which is preliminary data.</text>
</comment>
<proteinExistence type="predicted"/>
<evidence type="ECO:0000313" key="7">
    <source>
        <dbReference type="Proteomes" id="UP001139409"/>
    </source>
</evidence>
<dbReference type="AlphaFoldDB" id="A0A9X1HUG1"/>
<evidence type="ECO:0000259" key="3">
    <source>
        <dbReference type="SMART" id="SM00829"/>
    </source>
</evidence>
<protein>
    <submittedName>
        <fullName evidence="6">NAD(P)H-quinone oxidoreductase</fullName>
    </submittedName>
</protein>
<evidence type="ECO:0000313" key="5">
    <source>
        <dbReference type="EMBL" id="MCA6075909.1"/>
    </source>
</evidence>
<name>A0A9X1HUG1_9BACT</name>
<dbReference type="Pfam" id="PF00107">
    <property type="entry name" value="ADH_zinc_N"/>
    <property type="match status" value="1"/>
</dbReference>
<dbReference type="PANTHER" id="PTHR48106">
    <property type="entry name" value="QUINONE OXIDOREDUCTASE PIG3-RELATED"/>
    <property type="match status" value="1"/>
</dbReference>
<dbReference type="SUPFAM" id="SSF51735">
    <property type="entry name" value="NAD(P)-binding Rossmann-fold domains"/>
    <property type="match status" value="1"/>
</dbReference>
<dbReference type="NCBIfam" id="TIGR02824">
    <property type="entry name" value="quinone_pig3"/>
    <property type="match status" value="1"/>
</dbReference>
<dbReference type="InterPro" id="IPR014189">
    <property type="entry name" value="Quinone_OxRdtase_PIG3"/>
</dbReference>
<dbReference type="Proteomes" id="UP001139409">
    <property type="component" value="Unassembled WGS sequence"/>
</dbReference>
<keyword evidence="2" id="KW-0560">Oxidoreductase</keyword>
<evidence type="ECO:0000256" key="2">
    <source>
        <dbReference type="ARBA" id="ARBA00023002"/>
    </source>
</evidence>
<dbReference type="PANTHER" id="PTHR48106:SF8">
    <property type="entry name" value="OS02G0805600 PROTEIN"/>
    <property type="match status" value="1"/>
</dbReference>
<dbReference type="EMBL" id="JAIXNE010000003">
    <property type="protein sequence ID" value="MCA6075909.1"/>
    <property type="molecule type" value="Genomic_DNA"/>
</dbReference>
<keyword evidence="7" id="KW-1185">Reference proteome</keyword>
<dbReference type="Gene3D" id="3.40.50.720">
    <property type="entry name" value="NAD(P)-binding Rossmann-like Domain"/>
    <property type="match status" value="1"/>
</dbReference>
<dbReference type="InterPro" id="IPR036291">
    <property type="entry name" value="NAD(P)-bd_dom_sf"/>
</dbReference>
<dbReference type="EMBL" id="JAIXNE010000004">
    <property type="protein sequence ID" value="MCA6077037.1"/>
    <property type="molecule type" value="Genomic_DNA"/>
</dbReference>
<dbReference type="InterPro" id="IPR013154">
    <property type="entry name" value="ADH-like_N"/>
</dbReference>
<organism evidence="6 7">
    <name type="scientific">Fulvivirga sedimenti</name>
    <dbReference type="NCBI Taxonomy" id="2879465"/>
    <lineage>
        <taxon>Bacteria</taxon>
        <taxon>Pseudomonadati</taxon>
        <taxon>Bacteroidota</taxon>
        <taxon>Cytophagia</taxon>
        <taxon>Cytophagales</taxon>
        <taxon>Fulvivirgaceae</taxon>
        <taxon>Fulvivirga</taxon>
    </lineage>
</organism>
<dbReference type="EMBL" id="JAIXNE010000002">
    <property type="protein sequence ID" value="MCA6074732.1"/>
    <property type="molecule type" value="Genomic_DNA"/>
</dbReference>
<evidence type="ECO:0000313" key="4">
    <source>
        <dbReference type="EMBL" id="MCA6074732.1"/>
    </source>
</evidence>
<sequence length="325" mass="35339">MKAVVISEPGGPDVLELRDAPLPDPGPGEVRIRVYAAGVNRPDVIQRQGRYPAPPGVPADIPGLEVAGVVDMVGKDAPRWKVGDRVCALLAGGGYAEYVTVPSGQCLPVPANWDFIQAASVPETFFTVWANIFQRGHFQKGETVLVHGGSSGIGVAAIQMISTMGGKIIITAGTDEKCAFCKRLGADRSINYRTEDFESVIREEFGGVDIILDMIGGDYTPKNLNCLREEGRLIIINAMNGRQAEVDLMRVMVKRLTITGSTLRVRSPEFKQRIAEELESNIWPLMADGSIKPVVFRTFSFGNALSAHKLMETSEHMGKIVLEMN</sequence>
<dbReference type="CDD" id="cd05276">
    <property type="entry name" value="p53_inducible_oxidoreductase"/>
    <property type="match status" value="1"/>
</dbReference>
<reference evidence="6" key="1">
    <citation type="submission" date="2021-09" db="EMBL/GenBank/DDBJ databases">
        <title>Fulvivirga sp. isolated from coastal sediment.</title>
        <authorList>
            <person name="Yu H."/>
        </authorList>
    </citation>
    <scope>NUCLEOTIDE SEQUENCE</scope>
    <source>
        <strain evidence="6">1062</strain>
    </source>
</reference>
<dbReference type="RefSeq" id="WP_225697845.1">
    <property type="nucleotide sequence ID" value="NZ_JAIXNE010000002.1"/>
</dbReference>
<dbReference type="SMART" id="SM00829">
    <property type="entry name" value="PKS_ER"/>
    <property type="match status" value="1"/>
</dbReference>
<accession>A0A9X1HUG1</accession>
<dbReference type="InterPro" id="IPR013149">
    <property type="entry name" value="ADH-like_C"/>
</dbReference>
<dbReference type="Gene3D" id="3.90.180.10">
    <property type="entry name" value="Medium-chain alcohol dehydrogenases, catalytic domain"/>
    <property type="match status" value="1"/>
</dbReference>
<dbReference type="GO" id="GO:0070402">
    <property type="term" value="F:NADPH binding"/>
    <property type="evidence" value="ECO:0007669"/>
    <property type="project" value="TreeGrafter"/>
</dbReference>
<dbReference type="InterPro" id="IPR020843">
    <property type="entry name" value="ER"/>
</dbReference>
<dbReference type="InterPro" id="IPR011032">
    <property type="entry name" value="GroES-like_sf"/>
</dbReference>
<dbReference type="SUPFAM" id="SSF50129">
    <property type="entry name" value="GroES-like"/>
    <property type="match status" value="1"/>
</dbReference>
<gene>
    <name evidence="4" type="ORF">LDX50_07610</name>
    <name evidence="5" type="ORF">LDX50_13580</name>
    <name evidence="6" type="ORF">LDX50_19300</name>
</gene>
<dbReference type="Pfam" id="PF08240">
    <property type="entry name" value="ADH_N"/>
    <property type="match status" value="1"/>
</dbReference>
<evidence type="ECO:0000313" key="6">
    <source>
        <dbReference type="EMBL" id="MCA6077037.1"/>
    </source>
</evidence>
<evidence type="ECO:0000256" key="1">
    <source>
        <dbReference type="ARBA" id="ARBA00022857"/>
    </source>
</evidence>
<keyword evidence="1" id="KW-0521">NADP</keyword>